<accession>A0AAF3ESP4</accession>
<dbReference type="PROSITE" id="PS50103">
    <property type="entry name" value="ZF_C3H1"/>
    <property type="match status" value="1"/>
</dbReference>
<keyword evidence="1" id="KW-0862">Zinc</keyword>
<feature type="zinc finger region" description="C3H1-type" evidence="1">
    <location>
        <begin position="73"/>
        <end position="103"/>
    </location>
</feature>
<keyword evidence="1" id="KW-0863">Zinc-finger</keyword>
<dbReference type="InterPro" id="IPR000571">
    <property type="entry name" value="Znf_CCCH"/>
</dbReference>
<dbReference type="InterPro" id="IPR003961">
    <property type="entry name" value="FN3_dom"/>
</dbReference>
<dbReference type="Proteomes" id="UP000887575">
    <property type="component" value="Unassembled WGS sequence"/>
</dbReference>
<dbReference type="InterPro" id="IPR036116">
    <property type="entry name" value="FN3_sf"/>
</dbReference>
<evidence type="ECO:0000313" key="3">
    <source>
        <dbReference type="Proteomes" id="UP000887575"/>
    </source>
</evidence>
<dbReference type="SUPFAM" id="SSF49265">
    <property type="entry name" value="Fibronectin type III"/>
    <property type="match status" value="1"/>
</dbReference>
<proteinExistence type="predicted"/>
<name>A0AAF3ESP4_9BILA</name>
<evidence type="ECO:0000259" key="2">
    <source>
        <dbReference type="PROSITE" id="PS50103"/>
    </source>
</evidence>
<keyword evidence="3" id="KW-1185">Reference proteome</keyword>
<evidence type="ECO:0000256" key="1">
    <source>
        <dbReference type="PROSITE-ProRule" id="PRU00723"/>
    </source>
</evidence>
<dbReference type="GO" id="GO:0008270">
    <property type="term" value="F:zinc ion binding"/>
    <property type="evidence" value="ECO:0007669"/>
    <property type="project" value="UniProtKB-KW"/>
</dbReference>
<protein>
    <recommendedName>
        <fullName evidence="2">C3H1-type domain-containing protein</fullName>
    </recommendedName>
</protein>
<keyword evidence="1" id="KW-0479">Metal-binding</keyword>
<reference evidence="4" key="1">
    <citation type="submission" date="2024-02" db="UniProtKB">
        <authorList>
            <consortium name="WormBaseParasite"/>
        </authorList>
    </citation>
    <scope>IDENTIFICATION</scope>
</reference>
<dbReference type="AlphaFoldDB" id="A0AAF3ESP4"/>
<organism evidence="3 4">
    <name type="scientific">Mesorhabditis belari</name>
    <dbReference type="NCBI Taxonomy" id="2138241"/>
    <lineage>
        <taxon>Eukaryota</taxon>
        <taxon>Metazoa</taxon>
        <taxon>Ecdysozoa</taxon>
        <taxon>Nematoda</taxon>
        <taxon>Chromadorea</taxon>
        <taxon>Rhabditida</taxon>
        <taxon>Rhabditina</taxon>
        <taxon>Rhabditomorpha</taxon>
        <taxon>Rhabditoidea</taxon>
        <taxon>Rhabditidae</taxon>
        <taxon>Mesorhabditinae</taxon>
        <taxon>Mesorhabditis</taxon>
    </lineage>
</organism>
<evidence type="ECO:0000313" key="4">
    <source>
        <dbReference type="WBParaSite" id="MBELARI_LOCUS17168"/>
    </source>
</evidence>
<dbReference type="Gene3D" id="2.60.40.10">
    <property type="entry name" value="Immunoglobulins"/>
    <property type="match status" value="2"/>
</dbReference>
<dbReference type="InterPro" id="IPR013783">
    <property type="entry name" value="Ig-like_fold"/>
</dbReference>
<dbReference type="WBParaSite" id="MBELARI_LOCUS17168">
    <property type="protein sequence ID" value="MBELARI_LOCUS17168"/>
    <property type="gene ID" value="MBELARI_LOCUS17168"/>
</dbReference>
<feature type="domain" description="C3H1-type" evidence="2">
    <location>
        <begin position="73"/>
        <end position="103"/>
    </location>
</feature>
<dbReference type="CDD" id="cd00063">
    <property type="entry name" value="FN3"/>
    <property type="match status" value="1"/>
</dbReference>
<sequence>MACCWDVGTFTASRALSTGAKTGITSKIKPLFISCPQCRSHSNMIVPCRFWPTSPMQKELAKEVYIKFCGYKICKHYQYNIETGRGYGCPRGGAACLNRHQRPDGTIDKEDAPEPIEYNDIKVRTLSDVPSSAPEEISADAQSSTSIRISWKPPPKQNQHGEPVFAFVVDGAKHTIDVERFGVATTTDEKIVIVCANCEDNEQDAKEVFKKVATTEQKQITIPIVFA</sequence>